<dbReference type="AlphaFoldDB" id="A0A256IF96"/>
<evidence type="ECO:0000256" key="1">
    <source>
        <dbReference type="SAM" id="Phobius"/>
    </source>
</evidence>
<keyword evidence="1" id="KW-0472">Membrane</keyword>
<reference evidence="2 3" key="1">
    <citation type="journal article" date="2014" name="Front. Microbiol.">
        <title>Population and genomic analysis of the genus Halorubrum.</title>
        <authorList>
            <person name="Fullmer M.S."/>
            <person name="Soucy S.M."/>
            <person name="Swithers K.S."/>
            <person name="Makkay A.M."/>
            <person name="Wheeler R."/>
            <person name="Ventosa A."/>
            <person name="Gogarten J.P."/>
            <person name="Papke R.T."/>
        </authorList>
    </citation>
    <scope>NUCLEOTIDE SEQUENCE [LARGE SCALE GENOMIC DNA]</scope>
    <source>
        <strain evidence="2 3">Cb34</strain>
    </source>
</reference>
<accession>A0A256IF96</accession>
<evidence type="ECO:0000313" key="2">
    <source>
        <dbReference type="EMBL" id="OYR55220.1"/>
    </source>
</evidence>
<keyword evidence="1" id="KW-0812">Transmembrane</keyword>
<name>A0A256IF96_9EURY</name>
<feature type="transmembrane region" description="Helical" evidence="1">
    <location>
        <begin position="12"/>
        <end position="28"/>
    </location>
</feature>
<gene>
    <name evidence="2" type="ORF">DJ70_12445</name>
</gene>
<dbReference type="EMBL" id="NHPJ01000107">
    <property type="protein sequence ID" value="OYR55220.1"/>
    <property type="molecule type" value="Genomic_DNA"/>
</dbReference>
<feature type="transmembrane region" description="Helical" evidence="1">
    <location>
        <begin position="34"/>
        <end position="55"/>
    </location>
</feature>
<keyword evidence="1" id="KW-1133">Transmembrane helix</keyword>
<evidence type="ECO:0000313" key="3">
    <source>
        <dbReference type="Proteomes" id="UP000216308"/>
    </source>
</evidence>
<keyword evidence="3" id="KW-1185">Reference proteome</keyword>
<organism evidence="2 3">
    <name type="scientific">Halorubrum halodurans</name>
    <dbReference type="NCBI Taxonomy" id="1383851"/>
    <lineage>
        <taxon>Archaea</taxon>
        <taxon>Methanobacteriati</taxon>
        <taxon>Methanobacteriota</taxon>
        <taxon>Stenosarchaea group</taxon>
        <taxon>Halobacteria</taxon>
        <taxon>Halobacteriales</taxon>
        <taxon>Haloferacaceae</taxon>
        <taxon>Halorubrum</taxon>
    </lineage>
</organism>
<dbReference type="Proteomes" id="UP000216308">
    <property type="component" value="Unassembled WGS sequence"/>
</dbReference>
<protein>
    <submittedName>
        <fullName evidence="2">Uncharacterized protein</fullName>
    </submittedName>
</protein>
<comment type="caution">
    <text evidence="2">The sequence shown here is derived from an EMBL/GenBank/DDBJ whole genome shotgun (WGS) entry which is preliminary data.</text>
</comment>
<sequence>MRVADEQVLHHAPMLAALGGLVAGYIAAIGAGRYLAFAGTLAAFFGGYALCVAYLRTMSRSTERDLLWN</sequence>
<proteinExistence type="predicted"/>
<dbReference type="RefSeq" id="WP_094533494.1">
    <property type="nucleotide sequence ID" value="NZ_NHPJ01000107.1"/>
</dbReference>